<organism evidence="2">
    <name type="scientific">Tanacetum cinerariifolium</name>
    <name type="common">Dalmatian daisy</name>
    <name type="synonym">Chrysanthemum cinerariifolium</name>
    <dbReference type="NCBI Taxonomy" id="118510"/>
    <lineage>
        <taxon>Eukaryota</taxon>
        <taxon>Viridiplantae</taxon>
        <taxon>Streptophyta</taxon>
        <taxon>Embryophyta</taxon>
        <taxon>Tracheophyta</taxon>
        <taxon>Spermatophyta</taxon>
        <taxon>Magnoliopsida</taxon>
        <taxon>eudicotyledons</taxon>
        <taxon>Gunneridae</taxon>
        <taxon>Pentapetalae</taxon>
        <taxon>asterids</taxon>
        <taxon>campanulids</taxon>
        <taxon>Asterales</taxon>
        <taxon>Asteraceae</taxon>
        <taxon>Asteroideae</taxon>
        <taxon>Anthemideae</taxon>
        <taxon>Anthemidinae</taxon>
        <taxon>Tanacetum</taxon>
    </lineage>
</organism>
<comment type="caution">
    <text evidence="2">The sequence shown here is derived from an EMBL/GenBank/DDBJ whole genome shotgun (WGS) entry which is preliminary data.</text>
</comment>
<dbReference type="PANTHER" id="PTHR24559">
    <property type="entry name" value="TRANSPOSON TY3-I GAG-POL POLYPROTEIN"/>
    <property type="match status" value="1"/>
</dbReference>
<keyword evidence="2" id="KW-0695">RNA-directed DNA polymerase</keyword>
<evidence type="ECO:0000259" key="1">
    <source>
        <dbReference type="Pfam" id="PF00078"/>
    </source>
</evidence>
<dbReference type="CDD" id="cd01647">
    <property type="entry name" value="RT_LTR"/>
    <property type="match status" value="1"/>
</dbReference>
<dbReference type="SUPFAM" id="SSF53098">
    <property type="entry name" value="Ribonuclease H-like"/>
    <property type="match status" value="1"/>
</dbReference>
<proteinExistence type="predicted"/>
<dbReference type="InterPro" id="IPR000477">
    <property type="entry name" value="RT_dom"/>
</dbReference>
<dbReference type="Gene3D" id="3.10.10.10">
    <property type="entry name" value="HIV Type 1 Reverse Transcriptase, subunit A, domain 1"/>
    <property type="match status" value="1"/>
</dbReference>
<keyword evidence="2" id="KW-0548">Nucleotidyltransferase</keyword>
<name>A0A6L2LF12_TANCI</name>
<feature type="domain" description="Reverse transcriptase" evidence="1">
    <location>
        <begin position="31"/>
        <end position="184"/>
    </location>
</feature>
<evidence type="ECO:0000313" key="2">
    <source>
        <dbReference type="EMBL" id="GEU58834.1"/>
    </source>
</evidence>
<protein>
    <submittedName>
        <fullName evidence="2">Putative reverse transcriptase domain-containing protein</fullName>
    </submittedName>
</protein>
<dbReference type="PANTHER" id="PTHR24559:SF427">
    <property type="entry name" value="RNA-DIRECTED DNA POLYMERASE"/>
    <property type="match status" value="1"/>
</dbReference>
<dbReference type="SUPFAM" id="SSF56672">
    <property type="entry name" value="DNA/RNA polymerases"/>
    <property type="match status" value="1"/>
</dbReference>
<dbReference type="InterPro" id="IPR043128">
    <property type="entry name" value="Rev_trsase/Diguanyl_cyclase"/>
</dbReference>
<accession>A0A6L2LF12</accession>
<dbReference type="EMBL" id="BKCJ010004069">
    <property type="protein sequence ID" value="GEU58834.1"/>
    <property type="molecule type" value="Genomic_DNA"/>
</dbReference>
<dbReference type="Pfam" id="PF00078">
    <property type="entry name" value="RVT_1"/>
    <property type="match status" value="1"/>
</dbReference>
<reference evidence="2" key="1">
    <citation type="journal article" date="2019" name="Sci. Rep.">
        <title>Draft genome of Tanacetum cinerariifolium, the natural source of mosquito coil.</title>
        <authorList>
            <person name="Yamashiro T."/>
            <person name="Shiraishi A."/>
            <person name="Satake H."/>
            <person name="Nakayama K."/>
        </authorList>
    </citation>
    <scope>NUCLEOTIDE SEQUENCE</scope>
</reference>
<keyword evidence="2" id="KW-0808">Transferase</keyword>
<dbReference type="InterPro" id="IPR012337">
    <property type="entry name" value="RNaseH-like_sf"/>
</dbReference>
<dbReference type="Gene3D" id="3.30.70.270">
    <property type="match status" value="1"/>
</dbReference>
<dbReference type="GO" id="GO:0003964">
    <property type="term" value="F:RNA-directed DNA polymerase activity"/>
    <property type="evidence" value="ECO:0007669"/>
    <property type="project" value="UniProtKB-KW"/>
</dbReference>
<dbReference type="AlphaFoldDB" id="A0A6L2LF12"/>
<dbReference type="Gene3D" id="3.30.420.10">
    <property type="entry name" value="Ribonuclease H-like superfamily/Ribonuclease H"/>
    <property type="match status" value="1"/>
</dbReference>
<dbReference type="InterPro" id="IPR036397">
    <property type="entry name" value="RNaseH_sf"/>
</dbReference>
<dbReference type="InterPro" id="IPR043502">
    <property type="entry name" value="DNA/RNA_pol_sf"/>
</dbReference>
<dbReference type="InterPro" id="IPR053134">
    <property type="entry name" value="RNA-dir_DNA_polymerase"/>
</dbReference>
<gene>
    <name evidence="2" type="ORF">Tci_030812</name>
</gene>
<sequence length="398" mass="47152">MEELVCQLRELRDKGFIRPSSSPCRAPVLFVKKKDGSIRMCIDYKELNKLTIKNCYLLPRIDYLFHQLQGSQYFYKIDLWSRYHQLRVHKDDILRTAFRTRYGHFDFILMHFGLKNTPSVLMDLMNRVCRSYLDKFVTVFIHDILVYSKIKEEHETHLRLILELLKNEKLYEKFSKCEFWLQEDKLCNAPVLALHDGLEEFVVYYDASGLGLGCVLMQRDLRTLLVRDEERHIYQQQESPAHLKSERTKHASTSLDRAFQRLRLQIAYHPGKENVVADALSRKERIKPKRVRAMNMTIQLSIKDRILVAQNEAYEQPKIPEWKWERITIDFVTKLPRTSSGHGSIWVIMDRLTKSAHFLPMRKDYKMDGLARLYLNEIVARHGVSVLRISDRDSRFAS</sequence>
<dbReference type="GO" id="GO:0003676">
    <property type="term" value="F:nucleic acid binding"/>
    <property type="evidence" value="ECO:0007669"/>
    <property type="project" value="InterPro"/>
</dbReference>